<accession>A0A927C036</accession>
<dbReference type="InterPro" id="IPR023352">
    <property type="entry name" value="MAPEG-like_dom_sf"/>
</dbReference>
<keyword evidence="7" id="KW-1185">Reference proteome</keyword>
<evidence type="ECO:0000256" key="2">
    <source>
        <dbReference type="ARBA" id="ARBA00022692"/>
    </source>
</evidence>
<comment type="caution">
    <text evidence="6">The sequence shown here is derived from an EMBL/GenBank/DDBJ whole genome shotgun (WGS) entry which is preliminary data.</text>
</comment>
<dbReference type="InterPro" id="IPR001129">
    <property type="entry name" value="Membr-assoc_MAPEG"/>
</dbReference>
<dbReference type="Pfam" id="PF01124">
    <property type="entry name" value="MAPEG"/>
    <property type="match status" value="1"/>
</dbReference>
<keyword evidence="2 5" id="KW-0812">Transmembrane</keyword>
<proteinExistence type="predicted"/>
<dbReference type="Gene3D" id="1.20.120.550">
    <property type="entry name" value="Membrane associated eicosanoid/glutathione metabolism-like domain"/>
    <property type="match status" value="1"/>
</dbReference>
<name>A0A927C036_9GAMM</name>
<evidence type="ECO:0000256" key="4">
    <source>
        <dbReference type="ARBA" id="ARBA00023136"/>
    </source>
</evidence>
<keyword evidence="4 5" id="KW-0472">Membrane</keyword>
<feature type="transmembrane region" description="Helical" evidence="5">
    <location>
        <begin position="73"/>
        <end position="99"/>
    </location>
</feature>
<dbReference type="RefSeq" id="WP_190761930.1">
    <property type="nucleotide sequence ID" value="NZ_JACXLD010000001.1"/>
</dbReference>
<evidence type="ECO:0000256" key="1">
    <source>
        <dbReference type="ARBA" id="ARBA00004370"/>
    </source>
</evidence>
<evidence type="ECO:0000313" key="6">
    <source>
        <dbReference type="EMBL" id="MBD2857708.1"/>
    </source>
</evidence>
<feature type="transmembrane region" description="Helical" evidence="5">
    <location>
        <begin position="7"/>
        <end position="26"/>
    </location>
</feature>
<organism evidence="6 7">
    <name type="scientific">Spongiibacter pelagi</name>
    <dbReference type="NCBI Taxonomy" id="2760804"/>
    <lineage>
        <taxon>Bacteria</taxon>
        <taxon>Pseudomonadati</taxon>
        <taxon>Pseudomonadota</taxon>
        <taxon>Gammaproteobacteria</taxon>
        <taxon>Cellvibrionales</taxon>
        <taxon>Spongiibacteraceae</taxon>
        <taxon>Spongiibacter</taxon>
    </lineage>
</organism>
<sequence>MTHAHEILLPVLVLVVWSHLILMWMAGTRLPAMSKLKMDPNEGQRTSELGAKMEKKIQWKADNYNHLMEHPTVFYATALSLALLGMGSGLNLTLAWAYVGLRIAHSLVQCTSNVVMLRFTLFLLSVICVLWMAINGVMALI</sequence>
<dbReference type="GO" id="GO:0016020">
    <property type="term" value="C:membrane"/>
    <property type="evidence" value="ECO:0007669"/>
    <property type="project" value="UniProtKB-SubCell"/>
</dbReference>
<gene>
    <name evidence="6" type="ORF">IB286_01730</name>
</gene>
<protein>
    <submittedName>
        <fullName evidence="6">MAPEG family protein</fullName>
    </submittedName>
</protein>
<dbReference type="EMBL" id="JACXLD010000001">
    <property type="protein sequence ID" value="MBD2857708.1"/>
    <property type="molecule type" value="Genomic_DNA"/>
</dbReference>
<feature type="transmembrane region" description="Helical" evidence="5">
    <location>
        <begin position="119"/>
        <end position="140"/>
    </location>
</feature>
<keyword evidence="3 5" id="KW-1133">Transmembrane helix</keyword>
<evidence type="ECO:0000256" key="3">
    <source>
        <dbReference type="ARBA" id="ARBA00022989"/>
    </source>
</evidence>
<evidence type="ECO:0000256" key="5">
    <source>
        <dbReference type="SAM" id="Phobius"/>
    </source>
</evidence>
<dbReference type="Proteomes" id="UP000610558">
    <property type="component" value="Unassembled WGS sequence"/>
</dbReference>
<comment type="subcellular location">
    <subcellularLocation>
        <location evidence="1">Membrane</location>
    </subcellularLocation>
</comment>
<reference evidence="6" key="1">
    <citation type="submission" date="2020-09" db="EMBL/GenBank/DDBJ databases">
        <authorList>
            <person name="Yoon J.-W."/>
        </authorList>
    </citation>
    <scope>NUCLEOTIDE SEQUENCE</scope>
    <source>
        <strain evidence="6">KMU-158</strain>
    </source>
</reference>
<evidence type="ECO:0000313" key="7">
    <source>
        <dbReference type="Proteomes" id="UP000610558"/>
    </source>
</evidence>
<dbReference type="SUPFAM" id="SSF161084">
    <property type="entry name" value="MAPEG domain-like"/>
    <property type="match status" value="1"/>
</dbReference>
<dbReference type="AlphaFoldDB" id="A0A927C036"/>